<dbReference type="EMBL" id="CCRH01000017">
    <property type="protein sequence ID" value="CDZ39642.1"/>
    <property type="molecule type" value="Genomic_DNA"/>
</dbReference>
<reference evidence="3 4" key="1">
    <citation type="submission" date="2014-08" db="EMBL/GenBank/DDBJ databases">
        <authorList>
            <person name="Chen Y.-H."/>
        </authorList>
    </citation>
    <scope>NUCLEOTIDE SEQUENCE [LARGE SCALE GENOMIC DNA]</scope>
</reference>
<gene>
    <name evidence="3" type="ORF">NGAL_HAMBI1145_49880</name>
</gene>
<evidence type="ECO:0000256" key="2">
    <source>
        <dbReference type="SAM" id="SignalP"/>
    </source>
</evidence>
<evidence type="ECO:0000313" key="4">
    <source>
        <dbReference type="Proteomes" id="UP000046176"/>
    </source>
</evidence>
<keyword evidence="2" id="KW-0732">Signal</keyword>
<dbReference type="Proteomes" id="UP000046176">
    <property type="component" value="Unassembled WGS sequence"/>
</dbReference>
<proteinExistence type="predicted"/>
<protein>
    <recommendedName>
        <fullName evidence="5">Heme utilization protein</fullName>
    </recommendedName>
</protein>
<feature type="signal peptide" evidence="2">
    <location>
        <begin position="1"/>
        <end position="23"/>
    </location>
</feature>
<evidence type="ECO:0008006" key="5">
    <source>
        <dbReference type="Google" id="ProtNLM"/>
    </source>
</evidence>
<feature type="compositionally biased region" description="Polar residues" evidence="1">
    <location>
        <begin position="35"/>
        <end position="44"/>
    </location>
</feature>
<accession>A0A0T7FXA1</accession>
<evidence type="ECO:0000256" key="1">
    <source>
        <dbReference type="SAM" id="MobiDB-lite"/>
    </source>
</evidence>
<name>A0A0T7FXA1_NEOGA</name>
<feature type="region of interest" description="Disordered" evidence="1">
    <location>
        <begin position="35"/>
        <end position="75"/>
    </location>
</feature>
<dbReference type="AlphaFoldDB" id="A0A0T7FXA1"/>
<evidence type="ECO:0000313" key="3">
    <source>
        <dbReference type="EMBL" id="CDZ39642.1"/>
    </source>
</evidence>
<feature type="chain" id="PRO_5006682643" description="Heme utilization protein" evidence="2">
    <location>
        <begin position="24"/>
        <end position="75"/>
    </location>
</feature>
<sequence>MKTSISAIAAMIAAASFGGSALAEGDYFEGTSKTHASARVNSGNVDDVRTGSIQIRDTDRQESQSIFGDTSRDNR</sequence>
<dbReference type="RefSeq" id="WP_046668853.1">
    <property type="nucleotide sequence ID" value="NZ_CCRH01000017.1"/>
</dbReference>
<dbReference type="OrthoDB" id="8410581at2"/>
<organism evidence="3 4">
    <name type="scientific">Neorhizobium galegae bv. officinalis</name>
    <dbReference type="NCBI Taxonomy" id="323656"/>
    <lineage>
        <taxon>Bacteria</taxon>
        <taxon>Pseudomonadati</taxon>
        <taxon>Pseudomonadota</taxon>
        <taxon>Alphaproteobacteria</taxon>
        <taxon>Hyphomicrobiales</taxon>
        <taxon>Rhizobiaceae</taxon>
        <taxon>Rhizobium/Agrobacterium group</taxon>
        <taxon>Neorhizobium</taxon>
    </lineage>
</organism>